<protein>
    <submittedName>
        <fullName evidence="1">Uncharacterized protein</fullName>
    </submittedName>
</protein>
<sequence length="146" mass="16240">MVSKIVSNLALASGRWERIVFGISDHTDNANGDPFAGYTGRKKSYVAAPVDNFLDILFQPWKNIINDAAESYLWLFCCGAIINNQDSFSRLKASVVCHQLSAAIAFNAPRFQPSFTAHLLLAFAEHVLIECFPIQKAFPHMLGQSY</sequence>
<name>A0A1J8QGQ4_9AGAM</name>
<dbReference type="OrthoDB" id="2652344at2759"/>
<accession>A0A1J8QGQ4</accession>
<evidence type="ECO:0000313" key="2">
    <source>
        <dbReference type="Proteomes" id="UP000183567"/>
    </source>
</evidence>
<dbReference type="STRING" id="180088.A0A1J8QGQ4"/>
<dbReference type="AlphaFoldDB" id="A0A1J8QGQ4"/>
<evidence type="ECO:0000313" key="1">
    <source>
        <dbReference type="EMBL" id="OJA20101.1"/>
    </source>
</evidence>
<gene>
    <name evidence="1" type="ORF">AZE42_13815</name>
</gene>
<reference evidence="1 2" key="1">
    <citation type="submission" date="2016-03" db="EMBL/GenBank/DDBJ databases">
        <title>Comparative genomics of the ectomycorrhizal sister species Rhizopogon vinicolor and Rhizopogon vesiculosus (Basidiomycota: Boletales) reveals a divergence of the mating type B locus.</title>
        <authorList>
            <person name="Mujic A.B."/>
            <person name="Kuo A."/>
            <person name="Tritt A."/>
            <person name="Lipzen A."/>
            <person name="Chen C."/>
            <person name="Johnson J."/>
            <person name="Sharma A."/>
            <person name="Barry K."/>
            <person name="Grigoriev I.V."/>
            <person name="Spatafora J.W."/>
        </authorList>
    </citation>
    <scope>NUCLEOTIDE SEQUENCE [LARGE SCALE GENOMIC DNA]</scope>
    <source>
        <strain evidence="1 2">AM-OR11-056</strain>
    </source>
</reference>
<proteinExistence type="predicted"/>
<dbReference type="EMBL" id="LVVM01000726">
    <property type="protein sequence ID" value="OJA20101.1"/>
    <property type="molecule type" value="Genomic_DNA"/>
</dbReference>
<dbReference type="Proteomes" id="UP000183567">
    <property type="component" value="Unassembled WGS sequence"/>
</dbReference>
<organism evidence="1 2">
    <name type="scientific">Rhizopogon vesiculosus</name>
    <dbReference type="NCBI Taxonomy" id="180088"/>
    <lineage>
        <taxon>Eukaryota</taxon>
        <taxon>Fungi</taxon>
        <taxon>Dikarya</taxon>
        <taxon>Basidiomycota</taxon>
        <taxon>Agaricomycotina</taxon>
        <taxon>Agaricomycetes</taxon>
        <taxon>Agaricomycetidae</taxon>
        <taxon>Boletales</taxon>
        <taxon>Suillineae</taxon>
        <taxon>Rhizopogonaceae</taxon>
        <taxon>Rhizopogon</taxon>
    </lineage>
</organism>
<keyword evidence="2" id="KW-1185">Reference proteome</keyword>
<comment type="caution">
    <text evidence="1">The sequence shown here is derived from an EMBL/GenBank/DDBJ whole genome shotgun (WGS) entry which is preliminary data.</text>
</comment>